<evidence type="ECO:0000256" key="1">
    <source>
        <dbReference type="SAM" id="MobiDB-lite"/>
    </source>
</evidence>
<evidence type="ECO:0000313" key="3">
    <source>
        <dbReference type="EMBL" id="CAB4255882.1"/>
    </source>
</evidence>
<dbReference type="SMART" id="SM00240">
    <property type="entry name" value="FHA"/>
    <property type="match status" value="1"/>
</dbReference>
<dbReference type="OrthoDB" id="5348546at2759"/>
<name>A0A8H2VI40_9SACH</name>
<feature type="compositionally biased region" description="Basic residues" evidence="1">
    <location>
        <begin position="393"/>
        <end position="403"/>
    </location>
</feature>
<feature type="compositionally biased region" description="Polar residues" evidence="1">
    <location>
        <begin position="370"/>
        <end position="390"/>
    </location>
</feature>
<dbReference type="EMBL" id="CAEFZW010000007">
    <property type="protein sequence ID" value="CAB4255882.1"/>
    <property type="molecule type" value="Genomic_DNA"/>
</dbReference>
<feature type="region of interest" description="Disordered" evidence="1">
    <location>
        <begin position="355"/>
        <end position="407"/>
    </location>
</feature>
<keyword evidence="4" id="KW-1185">Reference proteome</keyword>
<organism evidence="3 4">
    <name type="scientific">Maudiozyma barnettii</name>
    <dbReference type="NCBI Taxonomy" id="61262"/>
    <lineage>
        <taxon>Eukaryota</taxon>
        <taxon>Fungi</taxon>
        <taxon>Dikarya</taxon>
        <taxon>Ascomycota</taxon>
        <taxon>Saccharomycotina</taxon>
        <taxon>Saccharomycetes</taxon>
        <taxon>Saccharomycetales</taxon>
        <taxon>Saccharomycetaceae</taxon>
        <taxon>Maudiozyma</taxon>
    </lineage>
</organism>
<dbReference type="Pfam" id="PF00498">
    <property type="entry name" value="FHA"/>
    <property type="match status" value="1"/>
</dbReference>
<dbReference type="Proteomes" id="UP000644660">
    <property type="component" value="Unassembled WGS sequence"/>
</dbReference>
<sequence length="538" mass="59958">MSTECPPSSPVRFRLSSPMTNKPYGKSGKDGQLNSTIMNVKPIPTPDPSSSIGMGLSSPVKNRDIIPTSPANSRHSRVSSIDVDLERNSVTRLTIGRKKSVCDVVLPSRQNISRQHAFVTYLNKENKLKIKCNGTNGIVIFLSPNGIRCNLTYINKEEHIYKMSLDGPIENSQILTSFVLIKGETVVMPYLEGIKINFRQAEVALHMKENILESSEGSATESEDEMSILPVTTDSFHHPPDTPTKISVHRKQISLLADQDKALPHDNEYNLSRTSVVDDNTLFSNATGTPLLQLPAQEPTTPKKVIDPTYRLHNNYETPIQGPGQDIETENNSSANIRKEMFGDMEHVFNFSATPKQELSETPNKRQKLNGPNVQTSSPPSEVLTNTQEPSVKKSKGKSKKAKSSKENVASFTLTIEDLEKKGINCAEIQHILSNHLAFAAQQQTPLSQLQNTSHSISQLSTEEVRLLLETEKSIGCIKREGKDAAGKLLEEEFYYDIENDYDEDRRTLVTCLKGGRAGIRSSRKSHKQYFWKKPGKK</sequence>
<proteinExistence type="predicted"/>
<dbReference type="InterPro" id="IPR000253">
    <property type="entry name" value="FHA_dom"/>
</dbReference>
<dbReference type="AlphaFoldDB" id="A0A8H2VI40"/>
<evidence type="ECO:0000313" key="4">
    <source>
        <dbReference type="Proteomes" id="UP000644660"/>
    </source>
</evidence>
<reference evidence="3 4" key="1">
    <citation type="submission" date="2020-05" db="EMBL/GenBank/DDBJ databases">
        <authorList>
            <person name="Casaregola S."/>
            <person name="Devillers H."/>
            <person name="Grondin C."/>
        </authorList>
    </citation>
    <scope>NUCLEOTIDE SEQUENCE [LARGE SCALE GENOMIC DNA]</scope>
    <source>
        <strain evidence="3 4">CLIB 1767</strain>
    </source>
</reference>
<dbReference type="GeneID" id="64858945"/>
<evidence type="ECO:0000259" key="2">
    <source>
        <dbReference type="PROSITE" id="PS50006"/>
    </source>
</evidence>
<gene>
    <name evidence="3" type="ORF">KABA2_07S06622</name>
</gene>
<feature type="domain" description="FHA" evidence="2">
    <location>
        <begin position="93"/>
        <end position="140"/>
    </location>
</feature>
<protein>
    <submittedName>
        <fullName evidence="3">Similar to Saccharomyces cerevisiae YDR501W PLM2 Forkhead Associated domain containing protein and putative transcription factor found associated with chromatin</fullName>
    </submittedName>
</protein>
<dbReference type="PROSITE" id="PS50006">
    <property type="entry name" value="FHA_DOMAIN"/>
    <property type="match status" value="1"/>
</dbReference>
<dbReference type="CDD" id="cd22699">
    <property type="entry name" value="FHA_PLM2-like"/>
    <property type="match status" value="1"/>
</dbReference>
<accession>A0A8H2VI40</accession>
<dbReference type="SUPFAM" id="SSF49879">
    <property type="entry name" value="SMAD/FHA domain"/>
    <property type="match status" value="1"/>
</dbReference>
<feature type="region of interest" description="Disordered" evidence="1">
    <location>
        <begin position="1"/>
        <end position="33"/>
    </location>
</feature>
<dbReference type="RefSeq" id="XP_041407726.1">
    <property type="nucleotide sequence ID" value="XM_041551792.1"/>
</dbReference>
<dbReference type="Gene3D" id="2.60.200.20">
    <property type="match status" value="1"/>
</dbReference>
<dbReference type="InterPro" id="IPR008984">
    <property type="entry name" value="SMAD_FHA_dom_sf"/>
</dbReference>
<comment type="caution">
    <text evidence="3">The sequence shown here is derived from an EMBL/GenBank/DDBJ whole genome shotgun (WGS) entry which is preliminary data.</text>
</comment>